<dbReference type="Proteomes" id="UP000182375">
    <property type="component" value="Unassembled WGS sequence"/>
</dbReference>
<reference evidence="3 4" key="1">
    <citation type="submission" date="2016-10" db="EMBL/GenBank/DDBJ databases">
        <authorList>
            <person name="de Groot N.N."/>
        </authorList>
    </citation>
    <scope>NUCLEOTIDE SEQUENCE [LARGE SCALE GENOMIC DNA]</scope>
    <source>
        <strain evidence="3 4">DSM 40306</strain>
    </source>
</reference>
<evidence type="ECO:0000256" key="2">
    <source>
        <dbReference type="SAM" id="Phobius"/>
    </source>
</evidence>
<dbReference type="EMBL" id="FNTD01000004">
    <property type="protein sequence ID" value="SEB80670.1"/>
    <property type="molecule type" value="Genomic_DNA"/>
</dbReference>
<accession>A0A1H4MC42</accession>
<evidence type="ECO:0000313" key="3">
    <source>
        <dbReference type="EMBL" id="SEB80670.1"/>
    </source>
</evidence>
<feature type="transmembrane region" description="Helical" evidence="2">
    <location>
        <begin position="159"/>
        <end position="180"/>
    </location>
</feature>
<keyword evidence="2" id="KW-0812">Transmembrane</keyword>
<keyword evidence="2" id="KW-1133">Transmembrane helix</keyword>
<keyword evidence="2" id="KW-0472">Membrane</keyword>
<protein>
    <submittedName>
        <fullName evidence="3">Uncharacterized protein</fullName>
    </submittedName>
</protein>
<feature type="region of interest" description="Disordered" evidence="1">
    <location>
        <begin position="93"/>
        <end position="123"/>
    </location>
</feature>
<organism evidence="3 4">
    <name type="scientific">Streptomyces misionensis</name>
    <dbReference type="NCBI Taxonomy" id="67331"/>
    <lineage>
        <taxon>Bacteria</taxon>
        <taxon>Bacillati</taxon>
        <taxon>Actinomycetota</taxon>
        <taxon>Actinomycetes</taxon>
        <taxon>Kitasatosporales</taxon>
        <taxon>Streptomycetaceae</taxon>
        <taxon>Streptomyces</taxon>
    </lineage>
</organism>
<feature type="transmembrane region" description="Helical" evidence="2">
    <location>
        <begin position="130"/>
        <end position="147"/>
    </location>
</feature>
<dbReference type="AlphaFoldDB" id="A0A1H4MC42"/>
<evidence type="ECO:0000256" key="1">
    <source>
        <dbReference type="SAM" id="MobiDB-lite"/>
    </source>
</evidence>
<gene>
    <name evidence="3" type="ORF">SAMN04490357_0440</name>
</gene>
<sequence length="222" mass="24802">MAGLPTPETAAFAQWLRRLVDGRPRRELQDACRVGDVVWEQYLSGRLLPGPSEGDELVRTLVDRCVTDPRQREQAYGEGAAWLRRAWEAEHGRPPVTMPKPPPFPPLPAAPPRPPGLPPRPGLRRRQRRLLYVGYLAAPLGYCAYVIETRAGQWEYLPALGILWWALTLGGLAAGIRLVSSAPPATGARRRAVACTVWCGAWLLYCWLFYRDQVSWLPGFGP</sequence>
<feature type="compositionally biased region" description="Pro residues" evidence="1">
    <location>
        <begin position="96"/>
        <end position="121"/>
    </location>
</feature>
<proteinExistence type="predicted"/>
<evidence type="ECO:0000313" key="4">
    <source>
        <dbReference type="Proteomes" id="UP000182375"/>
    </source>
</evidence>
<name>A0A1H4MC42_9ACTN</name>
<feature type="transmembrane region" description="Helical" evidence="2">
    <location>
        <begin position="192"/>
        <end position="210"/>
    </location>
</feature>